<feature type="region of interest" description="Disordered" evidence="2">
    <location>
        <begin position="298"/>
        <end position="350"/>
    </location>
</feature>
<protein>
    <recommendedName>
        <fullName evidence="5">NAD-dependent epimerase/dehydratase domain-containing protein</fullName>
    </recommendedName>
</protein>
<evidence type="ECO:0000256" key="2">
    <source>
        <dbReference type="SAM" id="MobiDB-lite"/>
    </source>
</evidence>
<dbReference type="SUPFAM" id="SSF51735">
    <property type="entry name" value="NAD(P)-binding Rossmann-fold domains"/>
    <property type="match status" value="1"/>
</dbReference>
<dbReference type="InterPro" id="IPR036291">
    <property type="entry name" value="NAD(P)-bd_dom_sf"/>
</dbReference>
<name>A0ABD3Q5N7_9STRA</name>
<feature type="compositionally biased region" description="Acidic residues" evidence="2">
    <location>
        <begin position="826"/>
        <end position="836"/>
    </location>
</feature>
<feature type="compositionally biased region" description="Basic and acidic residues" evidence="2">
    <location>
        <begin position="42"/>
        <end position="63"/>
    </location>
</feature>
<evidence type="ECO:0000313" key="4">
    <source>
        <dbReference type="Proteomes" id="UP001530315"/>
    </source>
</evidence>
<proteinExistence type="predicted"/>
<dbReference type="GO" id="GO:0016829">
    <property type="term" value="F:lyase activity"/>
    <property type="evidence" value="ECO:0007669"/>
    <property type="project" value="UniProtKB-KW"/>
</dbReference>
<feature type="compositionally biased region" description="Basic residues" evidence="2">
    <location>
        <begin position="333"/>
        <end position="350"/>
    </location>
</feature>
<accession>A0ABD3Q5N7</accession>
<feature type="region of interest" description="Disordered" evidence="2">
    <location>
        <begin position="824"/>
        <end position="857"/>
    </location>
</feature>
<comment type="caution">
    <text evidence="3">The sequence shown here is derived from an EMBL/GenBank/DDBJ whole genome shotgun (WGS) entry which is preliminary data.</text>
</comment>
<feature type="compositionally biased region" description="Basic and acidic residues" evidence="2">
    <location>
        <begin position="306"/>
        <end position="321"/>
    </location>
</feature>
<dbReference type="PANTHER" id="PTHR43715">
    <property type="entry name" value="GDP-MANNOSE 4,6-DEHYDRATASE"/>
    <property type="match status" value="1"/>
</dbReference>
<dbReference type="Gene3D" id="3.40.50.720">
    <property type="entry name" value="NAD(P)-binding Rossmann-like Domain"/>
    <property type="match status" value="2"/>
</dbReference>
<dbReference type="PANTHER" id="PTHR43715:SF1">
    <property type="entry name" value="GDP-MANNOSE 4,6 DEHYDRATASE"/>
    <property type="match status" value="1"/>
</dbReference>
<keyword evidence="1" id="KW-0456">Lyase</keyword>
<evidence type="ECO:0008006" key="5">
    <source>
        <dbReference type="Google" id="ProtNLM"/>
    </source>
</evidence>
<dbReference type="InterPro" id="IPR006368">
    <property type="entry name" value="GDP_Man_deHydtase"/>
</dbReference>
<dbReference type="EMBL" id="JALLAZ020000413">
    <property type="protein sequence ID" value="KAL3795713.1"/>
    <property type="molecule type" value="Genomic_DNA"/>
</dbReference>
<feature type="compositionally biased region" description="Basic and acidic residues" evidence="2">
    <location>
        <begin position="842"/>
        <end position="857"/>
    </location>
</feature>
<feature type="compositionally biased region" description="Basic and acidic residues" evidence="2">
    <location>
        <begin position="204"/>
        <end position="227"/>
    </location>
</feature>
<sequence>MSMWRKILPQDKSLSSFDDASSGGGIGFDDNDDDSTPSKLRRSSDSPRYEIEHGSSDYDDYKRTGTGTGTGDPPFCDSPGSQGLHHRKVHVHHPLQHAVENLATATTGLEHPMAPLHFDYRGGSASVAASHNNVINGGFGRGKSLSLYGKRTRANSRTCGEDSFAWKKLAQCAFISTILGYLLFFYLAQNHYIRNVEDDDHRDRLHTQSQNDRDSYSSDGRKGDHARPLPSGSRGEDSLLGGSEFHGDGNSPIGRLPPLQADSHGSNTMDHHATLYDVAPGFLGDMRDYLFKAAVRRLPQQQQKQRLSDEHSIRWSTKDPLRNAMTAAADRRKDRRSRTRPPKNANHHHHLWYKLSHSSVDTIASLQSRWGDDVGSAGNATTVIDNGKQAAQGAIDASKLCGAHAKEAAKYHPENFLLPPSSNSAKDQHRPQQPLGPQSRVLISGILSPVGLHLAIALFRQCGVVNFLGLDTMFPNDPLIRLEHQERLAVLMQELGDFGELRVPFLGLEARHESVGEQSSTSARTNREKMLVELRNMHQTKNDTSAAIHDKMGQYSRPYRKYGIPLTPGTARDGSGHLDVMLEYRPTHIVHLAGTQSDSLLSATYRAQGGDVSPLHHNSIFQNKDEEEDDILRESVSSRPHLYDLRMGATGMEQLLSGAVAQTMIPPRVGPAAAVTAHLSESDLVKMRKPHIVYASSSDALYFRDTTARLKENARKVLKHETLGNISPPLPKTPSRGIHGMSRLVDEILASAYHALHNIPSIGLRFDAIYGPRGFGVPSTSVPIYHADRVRKTKRGVSPDVDLAETAVRSLYRTWTDVVIAKEDADREEDEEEMEGDGAAGGEERDGKGGEEDAVPRRRLEEARHLNLIEEAGWMHLAHERRDFVFVDDAVGAIIAAMQYRSVNNSPTAFNIGSGDMSTLALLADEIHELVIPDREYEKKTSISENIIDVDQSRLAHAASLLSHDYLRWSAKTSFKDGAAKQLAWHLDRAMPFFRPVSSSDNEVDYSISQPQRAAAGEDILLPLDGAGILSRRGIPSCSHDDPTCLRELHTSYPCSSECSTQSCTPSVFDGVLEITHELTEGCDVVLYTMALGYDVESLQLETEYSDGEEQEKWWETTVCTVAFVPSESTLVKKIINQVPPEKMKSRGLTPDSNHMAKAKHLNGYLAHHGWVLILVDNATKPLRAEDLFVPKLSPARLFHSTVRKVMFVEENFSHTPYPEDAQFLTSETSRGVLPKRTISAPDAKGHKTKYKLPEEPQRRAVLLLSPMKQIPNVAGDQMPLRDITLSFIKDTGLEPEETDEIRTQRVFYERARSFINSMDLRSLNPTVRHKIEINNFIRSKWIIHHLKLEEGHQLRCEWYREHVQWGTLLDQLSFAYVMAKRELTRKIIMRQSLPPETLEKPTILQQIIRLKSDAHEWHPIFSAEGAAKPIHHSEISLEPIPLNLQDLPDNEISAVEADLAYTDVGSTFYVRIMSDNQMLDSRKIWMKARDNHRKYVSRMNAKEDAEKSN</sequence>
<reference evidence="3 4" key="1">
    <citation type="submission" date="2024-10" db="EMBL/GenBank/DDBJ databases">
        <title>Updated reference genomes for cyclostephanoid diatoms.</title>
        <authorList>
            <person name="Roberts W.R."/>
            <person name="Alverson A.J."/>
        </authorList>
    </citation>
    <scope>NUCLEOTIDE SEQUENCE [LARGE SCALE GENOMIC DNA]</scope>
    <source>
        <strain evidence="3 4">AJA276-08</strain>
    </source>
</reference>
<feature type="region of interest" description="Disordered" evidence="2">
    <location>
        <begin position="1"/>
        <end position="84"/>
    </location>
</feature>
<keyword evidence="4" id="KW-1185">Reference proteome</keyword>
<dbReference type="Proteomes" id="UP001530315">
    <property type="component" value="Unassembled WGS sequence"/>
</dbReference>
<gene>
    <name evidence="3" type="ORF">ACHAW5_004483</name>
</gene>
<evidence type="ECO:0000256" key="1">
    <source>
        <dbReference type="ARBA" id="ARBA00023239"/>
    </source>
</evidence>
<evidence type="ECO:0000313" key="3">
    <source>
        <dbReference type="EMBL" id="KAL3795713.1"/>
    </source>
</evidence>
<feature type="region of interest" description="Disordered" evidence="2">
    <location>
        <begin position="204"/>
        <end position="267"/>
    </location>
</feature>
<organism evidence="3 4">
    <name type="scientific">Stephanodiscus triporus</name>
    <dbReference type="NCBI Taxonomy" id="2934178"/>
    <lineage>
        <taxon>Eukaryota</taxon>
        <taxon>Sar</taxon>
        <taxon>Stramenopiles</taxon>
        <taxon>Ochrophyta</taxon>
        <taxon>Bacillariophyta</taxon>
        <taxon>Coscinodiscophyceae</taxon>
        <taxon>Thalassiosirophycidae</taxon>
        <taxon>Stephanodiscales</taxon>
        <taxon>Stephanodiscaceae</taxon>
        <taxon>Stephanodiscus</taxon>
    </lineage>
</organism>